<evidence type="ECO:0000256" key="1">
    <source>
        <dbReference type="ARBA" id="ARBA00022670"/>
    </source>
</evidence>
<comment type="similarity">
    <text evidence="4">Belongs to the peptidase S8 family.</text>
</comment>
<evidence type="ECO:0000256" key="6">
    <source>
        <dbReference type="SAM" id="Phobius"/>
    </source>
</evidence>
<dbReference type="PANTHER" id="PTHR42884:SF14">
    <property type="entry name" value="NEUROENDOCRINE CONVERTASE 1"/>
    <property type="match status" value="1"/>
</dbReference>
<dbReference type="Pfam" id="PF00082">
    <property type="entry name" value="Peptidase_S8"/>
    <property type="match status" value="2"/>
</dbReference>
<evidence type="ECO:0000313" key="9">
    <source>
        <dbReference type="EMBL" id="KTS14133.1"/>
    </source>
</evidence>
<dbReference type="InterPro" id="IPR000209">
    <property type="entry name" value="Peptidase_S8/S53_dom"/>
</dbReference>
<dbReference type="Gene3D" id="3.40.50.200">
    <property type="entry name" value="Peptidase S8/S53 domain"/>
    <property type="match status" value="2"/>
</dbReference>
<dbReference type="InterPro" id="IPR036852">
    <property type="entry name" value="Peptidase_S8/S53_dom_sf"/>
</dbReference>
<keyword evidence="2" id="KW-0378">Hydrolase</keyword>
<dbReference type="EMBL" id="LDRV01000005">
    <property type="protein sequence ID" value="KTS14133.1"/>
    <property type="molecule type" value="Genomic_DNA"/>
</dbReference>
<evidence type="ECO:0000256" key="5">
    <source>
        <dbReference type="SAM" id="MobiDB-lite"/>
    </source>
</evidence>
<protein>
    <recommendedName>
        <fullName evidence="8">Peptidase S8/S53 domain-containing protein</fullName>
    </recommendedName>
</protein>
<evidence type="ECO:0000256" key="3">
    <source>
        <dbReference type="ARBA" id="ARBA00022825"/>
    </source>
</evidence>
<dbReference type="PRINTS" id="PR00723">
    <property type="entry name" value="SUBTILISIN"/>
</dbReference>
<dbReference type="PANTHER" id="PTHR42884">
    <property type="entry name" value="PROPROTEIN CONVERTASE SUBTILISIN/KEXIN-RELATED"/>
    <property type="match status" value="1"/>
</dbReference>
<feature type="region of interest" description="Disordered" evidence="5">
    <location>
        <begin position="512"/>
        <end position="542"/>
    </location>
</feature>
<feature type="compositionally biased region" description="Low complexity" evidence="5">
    <location>
        <begin position="525"/>
        <end position="534"/>
    </location>
</feature>
<feature type="chain" id="PRO_5007545069" description="Peptidase S8/S53 domain-containing protein" evidence="7">
    <location>
        <begin position="26"/>
        <end position="576"/>
    </location>
</feature>
<feature type="signal peptide" evidence="7">
    <location>
        <begin position="1"/>
        <end position="25"/>
    </location>
</feature>
<organism evidence="9 10">
    <name type="scientific">Microbacterium testaceum</name>
    <name type="common">Aureobacterium testaceum</name>
    <name type="synonym">Brevibacterium testaceum</name>
    <dbReference type="NCBI Taxonomy" id="2033"/>
    <lineage>
        <taxon>Bacteria</taxon>
        <taxon>Bacillati</taxon>
        <taxon>Actinomycetota</taxon>
        <taxon>Actinomycetes</taxon>
        <taxon>Micrococcales</taxon>
        <taxon>Microbacteriaceae</taxon>
        <taxon>Microbacterium</taxon>
    </lineage>
</organism>
<accession>A0A147FC59</accession>
<dbReference type="SUPFAM" id="SSF52743">
    <property type="entry name" value="Subtilisin-like"/>
    <property type="match status" value="1"/>
</dbReference>
<feature type="transmembrane region" description="Helical" evidence="6">
    <location>
        <begin position="550"/>
        <end position="569"/>
    </location>
</feature>
<evidence type="ECO:0000313" key="10">
    <source>
        <dbReference type="Proteomes" id="UP000072189"/>
    </source>
</evidence>
<evidence type="ECO:0000256" key="4">
    <source>
        <dbReference type="PROSITE-ProRule" id="PRU01240"/>
    </source>
</evidence>
<feature type="compositionally biased region" description="Pro residues" evidence="5">
    <location>
        <begin position="512"/>
        <end position="524"/>
    </location>
</feature>
<dbReference type="PROSITE" id="PS51892">
    <property type="entry name" value="SUBTILASE"/>
    <property type="match status" value="1"/>
</dbReference>
<comment type="caution">
    <text evidence="4">Lacks conserved residue(s) required for the propagation of feature annotation.</text>
</comment>
<feature type="domain" description="Peptidase S8/S53" evidence="8">
    <location>
        <begin position="113"/>
        <end position="196"/>
    </location>
</feature>
<dbReference type="PROSITE" id="PS00138">
    <property type="entry name" value="SUBTILASE_SER"/>
    <property type="match status" value="1"/>
</dbReference>
<dbReference type="GO" id="GO:0005886">
    <property type="term" value="C:plasma membrane"/>
    <property type="evidence" value="ECO:0007669"/>
    <property type="project" value="TreeGrafter"/>
</dbReference>
<dbReference type="GO" id="GO:0004252">
    <property type="term" value="F:serine-type endopeptidase activity"/>
    <property type="evidence" value="ECO:0007669"/>
    <property type="project" value="InterPro"/>
</dbReference>
<feature type="domain" description="Peptidase S8/S53" evidence="8">
    <location>
        <begin position="436"/>
        <end position="475"/>
    </location>
</feature>
<dbReference type="PATRIC" id="fig|2033.7.peg.2372"/>
<name>A0A147FC59_MICTE</name>
<keyword evidence="6" id="KW-1133">Transmembrane helix</keyword>
<reference evidence="9 10" key="1">
    <citation type="journal article" date="2016" name="Front. Microbiol.">
        <title>Genomic Resource of Rice Seed Associated Bacteria.</title>
        <authorList>
            <person name="Midha S."/>
            <person name="Bansal K."/>
            <person name="Sharma S."/>
            <person name="Kumar N."/>
            <person name="Patil P.P."/>
            <person name="Chaudhry V."/>
            <person name="Patil P.B."/>
        </authorList>
    </citation>
    <scope>NUCLEOTIDE SEQUENCE [LARGE SCALE GENOMIC DNA]</scope>
    <source>
        <strain evidence="9 10">RSA3</strain>
    </source>
</reference>
<keyword evidence="6" id="KW-0812">Transmembrane</keyword>
<dbReference type="GO" id="GO:0016485">
    <property type="term" value="P:protein processing"/>
    <property type="evidence" value="ECO:0007669"/>
    <property type="project" value="TreeGrafter"/>
</dbReference>
<evidence type="ECO:0000256" key="2">
    <source>
        <dbReference type="ARBA" id="ARBA00022801"/>
    </source>
</evidence>
<dbReference type="InterPro" id="IPR015500">
    <property type="entry name" value="Peptidase_S8_subtilisin-rel"/>
</dbReference>
<keyword evidence="1" id="KW-0645">Protease</keyword>
<proteinExistence type="inferred from homology"/>
<sequence length="576" mass="57036">MRAASAALLVVAPLIAAVLPTAAHATAPADCRPVPAPAADLLHATAATERLGVDGTGVTVGIISDSFDHAGADAVSSDIAAGWLPGPGNPCGWTTPVTVVGTPAPSGSDEGRAMAQVVHGVAPGAEILFATANPETNAAMATAIDTLRENGADIVVDDLGLSDDLYYARQEAGEAIQRSVDAGVLYVTAAGNYGRVGAAGYPSAGFPIAGWKSEAYRPMPCPADVEAAALATEPPGASVDCMDFDPSEAADATMEIIVAGSPGSPMQLHWAEAAGAVDTTFAVVRRSPALGDAPQATWAPDAQRPVVPSGVGSVDAGPTATDVSIVRRTSPAAGTPAVALLFPAIESFLSIAALEYFTSTATDTVGASMIGHPADPAALPVAAVDATDLTLGFYGSAGPVTTFFGLPEPTTTTGPLVAGIDTVPISFVIGQTTGPGTFSGTSAAAPSVAAVAALMKQAAPDADPARLRAALVDTARPDAFSSPWPADLPAERFSGAGLVDALAAVTAVAPPAPVPTPTPTPAPTAAPSTPAPVADGPPARLAESGTAADAGVIAAGVVLTMLGLGILVFQRRRLLS</sequence>
<evidence type="ECO:0000256" key="7">
    <source>
        <dbReference type="SAM" id="SignalP"/>
    </source>
</evidence>
<dbReference type="InterPro" id="IPR023828">
    <property type="entry name" value="Peptidase_S8_Ser-AS"/>
</dbReference>
<gene>
    <name evidence="9" type="ORF">RSA3_01055</name>
</gene>
<keyword evidence="7" id="KW-0732">Signal</keyword>
<dbReference type="Proteomes" id="UP000072189">
    <property type="component" value="Unassembled WGS sequence"/>
</dbReference>
<dbReference type="AlphaFoldDB" id="A0A147FC59"/>
<feature type="region of interest" description="Disordered" evidence="5">
    <location>
        <begin position="293"/>
        <end position="315"/>
    </location>
</feature>
<keyword evidence="6" id="KW-0472">Membrane</keyword>
<comment type="caution">
    <text evidence="9">The sequence shown here is derived from an EMBL/GenBank/DDBJ whole genome shotgun (WGS) entry which is preliminary data.</text>
</comment>
<evidence type="ECO:0000259" key="8">
    <source>
        <dbReference type="Pfam" id="PF00082"/>
    </source>
</evidence>
<keyword evidence="3" id="KW-0720">Serine protease</keyword>